<reference evidence="1 2" key="1">
    <citation type="journal article" date="2019" name="Environ. Microbiol.">
        <title>At the nexus of three kingdoms: the genome of the mycorrhizal fungus Gigaspora margarita provides insights into plant, endobacterial and fungal interactions.</title>
        <authorList>
            <person name="Venice F."/>
            <person name="Ghignone S."/>
            <person name="Salvioli di Fossalunga A."/>
            <person name="Amselem J."/>
            <person name="Novero M."/>
            <person name="Xianan X."/>
            <person name="Sedzielewska Toro K."/>
            <person name="Morin E."/>
            <person name="Lipzen A."/>
            <person name="Grigoriev I.V."/>
            <person name="Henrissat B."/>
            <person name="Martin F.M."/>
            <person name="Bonfante P."/>
        </authorList>
    </citation>
    <scope>NUCLEOTIDE SEQUENCE [LARGE SCALE GENOMIC DNA]</scope>
    <source>
        <strain evidence="1 2">BEG34</strain>
    </source>
</reference>
<evidence type="ECO:0000313" key="2">
    <source>
        <dbReference type="Proteomes" id="UP000439903"/>
    </source>
</evidence>
<sequence>MIAKDVKGLETYILFIEGATKAAAEDAFKNKNKLQNNELKNVYKIFDALSKSQFSFVKEIGNFYKGCFYHHSIGEYKKDKKKAIECFKIAANKDLTTKATTAKQQLTELKVPIENKIILYY</sequence>
<dbReference type="EMBL" id="WTPW01001689">
    <property type="protein sequence ID" value="KAF0420753.1"/>
    <property type="molecule type" value="Genomic_DNA"/>
</dbReference>
<accession>A0A8H3X6E0</accession>
<evidence type="ECO:0000313" key="1">
    <source>
        <dbReference type="EMBL" id="KAF0420753.1"/>
    </source>
</evidence>
<gene>
    <name evidence="1" type="ORF">F8M41_006907</name>
</gene>
<comment type="caution">
    <text evidence="1">The sequence shown here is derived from an EMBL/GenBank/DDBJ whole genome shotgun (WGS) entry which is preliminary data.</text>
</comment>
<proteinExistence type="predicted"/>
<name>A0A8H3X6E0_GIGMA</name>
<protein>
    <submittedName>
        <fullName evidence="1">Uncharacterized protein</fullName>
    </submittedName>
</protein>
<organism evidence="1 2">
    <name type="scientific">Gigaspora margarita</name>
    <dbReference type="NCBI Taxonomy" id="4874"/>
    <lineage>
        <taxon>Eukaryota</taxon>
        <taxon>Fungi</taxon>
        <taxon>Fungi incertae sedis</taxon>
        <taxon>Mucoromycota</taxon>
        <taxon>Glomeromycotina</taxon>
        <taxon>Glomeromycetes</taxon>
        <taxon>Diversisporales</taxon>
        <taxon>Gigasporaceae</taxon>
        <taxon>Gigaspora</taxon>
    </lineage>
</organism>
<dbReference type="Proteomes" id="UP000439903">
    <property type="component" value="Unassembled WGS sequence"/>
</dbReference>
<dbReference type="AlphaFoldDB" id="A0A8H3X6E0"/>
<keyword evidence="2" id="KW-1185">Reference proteome</keyword>